<evidence type="ECO:0000313" key="9">
    <source>
        <dbReference type="WBParaSite" id="PDA_v2.g28093.t1"/>
    </source>
</evidence>
<dbReference type="Proteomes" id="UP000887578">
    <property type="component" value="Unplaced"/>
</dbReference>
<comment type="similarity">
    <text evidence="2 6">Belongs to the Mediator complex subunit 18 family.</text>
</comment>
<evidence type="ECO:0000256" key="5">
    <source>
        <dbReference type="ARBA" id="ARBA00023242"/>
    </source>
</evidence>
<keyword evidence="7" id="KW-0812">Transmembrane</keyword>
<comment type="subcellular location">
    <subcellularLocation>
        <location evidence="1 6">Nucleus</location>
    </subcellularLocation>
</comment>
<keyword evidence="6" id="KW-0010">Activator</keyword>
<dbReference type="InterPro" id="IPR019095">
    <property type="entry name" value="Mediator_Med18"/>
</dbReference>
<evidence type="ECO:0000256" key="1">
    <source>
        <dbReference type="ARBA" id="ARBA00004123"/>
    </source>
</evidence>
<evidence type="ECO:0000256" key="7">
    <source>
        <dbReference type="SAM" id="Phobius"/>
    </source>
</evidence>
<dbReference type="GO" id="GO:0003712">
    <property type="term" value="F:transcription coregulator activity"/>
    <property type="evidence" value="ECO:0007669"/>
    <property type="project" value="InterPro"/>
</dbReference>
<sequence>MQAPELLNTADAPITRTIPSGNHQVLEAVLHASILDEHVGTLVERLRGICDPVFSSFEEHEMVFALKTGEGPDILVHFRRKLTHEPSLWHCRYVGTPIPDNGNLFAICRQSTDSIVYSKDLMEFVKSIGLRLEYEFVARGKVFTRGPIKILVFKTFTTEKIGNYSKDNLKPLLESYLVEAMIPIENEDGPKYSKQLKDFCDQLAPFVFFIDVLMIHGTFFRLVQFRKIDYTQRSRVPY</sequence>
<comment type="subunit">
    <text evidence="6">Component of the Mediator complex.</text>
</comment>
<dbReference type="PANTHER" id="PTHR13321:SF2">
    <property type="entry name" value="MEDIATOR OF RNA POLYMERASE II TRANSCRIPTION SUBUNIT 18"/>
    <property type="match status" value="1"/>
</dbReference>
<proteinExistence type="inferred from homology"/>
<dbReference type="GO" id="GO:0016592">
    <property type="term" value="C:mediator complex"/>
    <property type="evidence" value="ECO:0007669"/>
    <property type="project" value="InterPro"/>
</dbReference>
<dbReference type="GO" id="GO:0006357">
    <property type="term" value="P:regulation of transcription by RNA polymerase II"/>
    <property type="evidence" value="ECO:0007669"/>
    <property type="project" value="InterPro"/>
</dbReference>
<comment type="function">
    <text evidence="6">Component of the Mediator complex, a coactivator involved in the regulated transcription of nearly all RNA polymerase II-dependent genes. Mediator functions as a bridge to convey information from gene-specific regulatory proteins to the basal RNA polymerase II transcription machinery. Mediator is recruited to promoters by direct interactions with regulatory proteins and serves as a scaffold for the assembly of a functional preinitiation complex with RNA polymerase II and the general transcription factors.</text>
</comment>
<dbReference type="PANTHER" id="PTHR13321">
    <property type="entry name" value="MEDIATOR OF RNA POLYMERASE II TRANSCRIPTION, SUBUNIT 18"/>
    <property type="match status" value="1"/>
</dbReference>
<keyword evidence="5 6" id="KW-0539">Nucleus</keyword>
<name>A0A914Q9A3_9BILA</name>
<evidence type="ECO:0000256" key="6">
    <source>
        <dbReference type="RuleBase" id="RU364150"/>
    </source>
</evidence>
<evidence type="ECO:0000256" key="3">
    <source>
        <dbReference type="ARBA" id="ARBA00023015"/>
    </source>
</evidence>
<protein>
    <recommendedName>
        <fullName evidence="6">Mediator of RNA polymerase II transcription subunit 18</fullName>
    </recommendedName>
    <alternativeName>
        <fullName evidence="6">Mediator complex subunit 18</fullName>
    </alternativeName>
</protein>
<organism evidence="8 9">
    <name type="scientific">Panagrolaimus davidi</name>
    <dbReference type="NCBI Taxonomy" id="227884"/>
    <lineage>
        <taxon>Eukaryota</taxon>
        <taxon>Metazoa</taxon>
        <taxon>Ecdysozoa</taxon>
        <taxon>Nematoda</taxon>
        <taxon>Chromadorea</taxon>
        <taxon>Rhabditida</taxon>
        <taxon>Tylenchina</taxon>
        <taxon>Panagrolaimomorpha</taxon>
        <taxon>Panagrolaimoidea</taxon>
        <taxon>Panagrolaimidae</taxon>
        <taxon>Panagrolaimus</taxon>
    </lineage>
</organism>
<dbReference type="AlphaFoldDB" id="A0A914Q9A3"/>
<dbReference type="Gene3D" id="2.40.320.10">
    <property type="entry name" value="Hypothetical Protein Pfu-838710-001"/>
    <property type="match status" value="1"/>
</dbReference>
<keyword evidence="7" id="KW-0472">Membrane</keyword>
<evidence type="ECO:0000313" key="8">
    <source>
        <dbReference type="Proteomes" id="UP000887578"/>
    </source>
</evidence>
<gene>
    <name evidence="6" type="primary">MED18</name>
</gene>
<evidence type="ECO:0000256" key="2">
    <source>
        <dbReference type="ARBA" id="ARBA00009814"/>
    </source>
</evidence>
<keyword evidence="7" id="KW-1133">Transmembrane helix</keyword>
<dbReference type="GO" id="GO:0070847">
    <property type="term" value="C:core mediator complex"/>
    <property type="evidence" value="ECO:0007669"/>
    <property type="project" value="TreeGrafter"/>
</dbReference>
<dbReference type="WBParaSite" id="PDA_v2.g28093.t1">
    <property type="protein sequence ID" value="PDA_v2.g28093.t1"/>
    <property type="gene ID" value="PDA_v2.g28093"/>
</dbReference>
<feature type="transmembrane region" description="Helical" evidence="7">
    <location>
        <begin position="203"/>
        <end position="223"/>
    </location>
</feature>
<evidence type="ECO:0000256" key="4">
    <source>
        <dbReference type="ARBA" id="ARBA00023163"/>
    </source>
</evidence>
<dbReference type="Pfam" id="PF09637">
    <property type="entry name" value="Med18"/>
    <property type="match status" value="1"/>
</dbReference>
<keyword evidence="4 6" id="KW-0804">Transcription</keyword>
<keyword evidence="8" id="KW-1185">Reference proteome</keyword>
<keyword evidence="3 6" id="KW-0805">Transcription regulation</keyword>
<reference evidence="9" key="1">
    <citation type="submission" date="2022-11" db="UniProtKB">
        <authorList>
            <consortium name="WormBaseParasite"/>
        </authorList>
    </citation>
    <scope>IDENTIFICATION</scope>
</reference>
<dbReference type="GO" id="GO:0006369">
    <property type="term" value="P:termination of RNA polymerase II transcription"/>
    <property type="evidence" value="ECO:0007669"/>
    <property type="project" value="TreeGrafter"/>
</dbReference>
<accession>A0A914Q9A3</accession>